<dbReference type="InterPro" id="IPR033179">
    <property type="entry name" value="PSD_type2_pro"/>
</dbReference>
<evidence type="ECO:0000256" key="3">
    <source>
        <dbReference type="ARBA" id="ARBA00022793"/>
    </source>
</evidence>
<dbReference type="NCBIfam" id="TIGR00163">
    <property type="entry name" value="PS_decarb"/>
    <property type="match status" value="1"/>
</dbReference>
<evidence type="ECO:0000256" key="6">
    <source>
        <dbReference type="ARBA" id="ARBA00023145"/>
    </source>
</evidence>
<feature type="active site" description="Charge relay system; for autoendoproteolytic cleavage activity" evidence="11">
    <location>
        <position position="198"/>
    </location>
</feature>
<keyword evidence="10 11" id="KW-0670">Pyruvate</keyword>
<comment type="pathway">
    <text evidence="11">Phospholipid metabolism; phosphatidylethanolamine biosynthesis; phosphatidylethanolamine from CDP-diacylglycerol: step 2/2.</text>
</comment>
<dbReference type="InterPro" id="IPR033177">
    <property type="entry name" value="PSD-B"/>
</dbReference>
<dbReference type="UniPathway" id="UPA00558">
    <property type="reaction ID" value="UER00616"/>
</dbReference>
<dbReference type="GO" id="GO:0004609">
    <property type="term" value="F:phosphatidylserine decarboxylase activity"/>
    <property type="evidence" value="ECO:0007669"/>
    <property type="project" value="UniProtKB-UniRule"/>
</dbReference>
<keyword evidence="7 11" id="KW-0594">Phospholipid biosynthesis</keyword>
<dbReference type="EMBL" id="CABWIB010000001">
    <property type="protein sequence ID" value="VWL85398.1"/>
    <property type="molecule type" value="Genomic_DNA"/>
</dbReference>
<evidence type="ECO:0000256" key="5">
    <source>
        <dbReference type="ARBA" id="ARBA00023136"/>
    </source>
</evidence>
<keyword evidence="6 11" id="KW-0865">Zymogen</keyword>
<dbReference type="PANTHER" id="PTHR10067:SF17">
    <property type="entry name" value="PHOSPHATIDYLSERINE DECARBOXYLASE PROENZYME 2"/>
    <property type="match status" value="1"/>
</dbReference>
<feature type="active site" description="Charge relay system; for autoendoproteolytic cleavage activity" evidence="11">
    <location>
        <position position="285"/>
    </location>
</feature>
<evidence type="ECO:0000256" key="9">
    <source>
        <dbReference type="ARBA" id="ARBA00023264"/>
    </source>
</evidence>
<comment type="cofactor">
    <cofactor evidence="11">
        <name>pyruvate</name>
        <dbReference type="ChEBI" id="CHEBI:15361"/>
    </cofactor>
    <text evidence="11">Binds 1 pyruvoyl group covalently per subunit.</text>
</comment>
<evidence type="ECO:0000256" key="1">
    <source>
        <dbReference type="ARBA" id="ARBA00005189"/>
    </source>
</evidence>
<dbReference type="EC" id="4.1.1.65" evidence="11"/>
<dbReference type="PANTHER" id="PTHR10067">
    <property type="entry name" value="PHOSPHATIDYLSERINE DECARBOXYLASE"/>
    <property type="match status" value="1"/>
</dbReference>
<keyword evidence="5 11" id="KW-0472">Membrane</keyword>
<comment type="PTM">
    <text evidence="11">Is synthesized initially as an inactive proenzyme. Formation of the active enzyme involves a self-maturation process in which the active site pyruvoyl group is generated from an internal serine residue via an autocatalytic post-translational modification. Two non-identical subunits are generated from the proenzyme in this reaction, and the pyruvate is formed at the N-terminus of the alpha chain, which is derived from the carboxyl end of the proenzyme. The autoendoproteolytic cleavage occurs by a canonical serine protease mechanism, in which the side chain hydroxyl group of the serine supplies its oxygen atom to form the C-terminus of the beta chain, while the remainder of the serine residue undergoes an oxidative deamination to produce ammonia and the pyruvoyl prosthetic group on the alpha chain. During this reaction, the Ser that is part of the protease active site of the proenzyme becomes the pyruvoyl prosthetic group, which constitutes an essential element of the active site of the mature decarboxylase.</text>
</comment>
<comment type="pathway">
    <text evidence="1">Lipid metabolism.</text>
</comment>
<dbReference type="HAMAP" id="MF_00663">
    <property type="entry name" value="PS_decarb_PSD_B_type2"/>
    <property type="match status" value="1"/>
</dbReference>
<protein>
    <recommendedName>
        <fullName evidence="11">Phosphatidylserine decarboxylase proenzyme</fullName>
        <ecNumber evidence="11">4.1.1.65</ecNumber>
    </recommendedName>
    <component>
        <recommendedName>
            <fullName evidence="11">Phosphatidylserine decarboxylase alpha chain</fullName>
        </recommendedName>
    </component>
    <component>
        <recommendedName>
            <fullName evidence="11">Phosphatidylserine decarboxylase beta chain</fullName>
        </recommendedName>
    </component>
</protein>
<feature type="active site" description="Schiff-base intermediate with substrate; via pyruvic acid; for decarboxylase activity" evidence="11">
    <location>
        <position position="285"/>
    </location>
</feature>
<evidence type="ECO:0000256" key="4">
    <source>
        <dbReference type="ARBA" id="ARBA00023098"/>
    </source>
</evidence>
<evidence type="ECO:0000313" key="13">
    <source>
        <dbReference type="Proteomes" id="UP000419017"/>
    </source>
</evidence>
<feature type="active site" description="Charge relay system; for autoendoproteolytic cleavage activity" evidence="11">
    <location>
        <position position="142"/>
    </location>
</feature>
<comment type="catalytic activity">
    <reaction evidence="11">
        <text>a 1,2-diacyl-sn-glycero-3-phospho-L-serine + H(+) = a 1,2-diacyl-sn-glycero-3-phosphoethanolamine + CO2</text>
        <dbReference type="Rhea" id="RHEA:20828"/>
        <dbReference type="ChEBI" id="CHEBI:15378"/>
        <dbReference type="ChEBI" id="CHEBI:16526"/>
        <dbReference type="ChEBI" id="CHEBI:57262"/>
        <dbReference type="ChEBI" id="CHEBI:64612"/>
        <dbReference type="EC" id="4.1.1.65"/>
    </reaction>
</comment>
<comment type="subunit">
    <text evidence="11">Heterodimer of a large membrane-associated beta subunit and a small pyruvoyl-containing alpha subunit.</text>
</comment>
<keyword evidence="11" id="KW-1003">Cell membrane</keyword>
<organism evidence="12 13">
    <name type="scientific">Oceanivirga miroungae</name>
    <dbReference type="NCBI Taxonomy" id="1130046"/>
    <lineage>
        <taxon>Bacteria</taxon>
        <taxon>Fusobacteriati</taxon>
        <taxon>Fusobacteriota</taxon>
        <taxon>Fusobacteriia</taxon>
        <taxon>Fusobacteriales</taxon>
        <taxon>Leptotrichiaceae</taxon>
        <taxon>Oceanivirga</taxon>
    </lineage>
</organism>
<evidence type="ECO:0000313" key="12">
    <source>
        <dbReference type="EMBL" id="VWL85398.1"/>
    </source>
</evidence>
<dbReference type="Proteomes" id="UP000419017">
    <property type="component" value="Unassembled WGS sequence"/>
</dbReference>
<gene>
    <name evidence="11" type="primary">psd</name>
    <name evidence="12" type="ORF">OMES3154_00683</name>
</gene>
<reference evidence="12 13" key="1">
    <citation type="submission" date="2019-10" db="EMBL/GenBank/DDBJ databases">
        <authorList>
            <person name="Blom J."/>
        </authorList>
    </citation>
    <scope>NUCLEOTIDE SEQUENCE [LARGE SCALE GENOMIC DNA]</scope>
    <source>
        <strain evidence="12 13">ES3154-GLU</strain>
    </source>
</reference>
<evidence type="ECO:0000256" key="8">
    <source>
        <dbReference type="ARBA" id="ARBA00023239"/>
    </source>
</evidence>
<comment type="subcellular location">
    <subcellularLocation>
        <location evidence="11">Cell membrane</location>
        <topology evidence="11">Peripheral membrane protein</topology>
    </subcellularLocation>
</comment>
<dbReference type="GO" id="GO:0005886">
    <property type="term" value="C:plasma membrane"/>
    <property type="evidence" value="ECO:0007669"/>
    <property type="project" value="UniProtKB-SubCell"/>
</dbReference>
<feature type="site" description="Cleavage (non-hydrolytic); by autocatalysis" evidence="11">
    <location>
        <begin position="284"/>
        <end position="285"/>
    </location>
</feature>
<dbReference type="GO" id="GO:0006646">
    <property type="term" value="P:phosphatidylethanolamine biosynthetic process"/>
    <property type="evidence" value="ECO:0007669"/>
    <property type="project" value="UniProtKB-UniRule"/>
</dbReference>
<dbReference type="RefSeq" id="WP_156683396.1">
    <property type="nucleotide sequence ID" value="NZ_CABWIB010000001.1"/>
</dbReference>
<keyword evidence="8 11" id="KW-0456">Lyase</keyword>
<evidence type="ECO:0000256" key="2">
    <source>
        <dbReference type="ARBA" id="ARBA00022516"/>
    </source>
</evidence>
<keyword evidence="4 11" id="KW-0443">Lipid metabolism</keyword>
<name>A0A6I8MAW5_9FUSO</name>
<evidence type="ECO:0000256" key="10">
    <source>
        <dbReference type="ARBA" id="ARBA00023317"/>
    </source>
</evidence>
<feature type="chain" id="PRO_5026396154" description="Phosphatidylserine decarboxylase alpha chain" evidence="11">
    <location>
        <begin position="285"/>
        <end position="326"/>
    </location>
</feature>
<feature type="chain" id="PRO_5026396155" description="Phosphatidylserine decarboxylase beta chain" evidence="11">
    <location>
        <begin position="1"/>
        <end position="284"/>
    </location>
</feature>
<sequence>MKKRNIIILCIVIILFLIQYIFNSYSEFKKIEYIDRKTNKVKVENVPGESYLKFLYYSPYGKLTLNTLVKNKFLSSYYGKQMDKEKSKDKIKKFVESNNINLEDNLLSLEEYNSFNEFFYRKLKANVRVVDYDKYSLVSPADSKVLAFENVGENDNFLVKGINFDLEKLLDNKDLAKKYKGSTILIFRLAPSDYHRFHFPVDGFISKNTKIEGKYYSVSPHAIRKNMNIFIENKREYSVLKTIEFGDILIEEVGATMVGSIIQSYNENSYVKKASEKGYFKFGGSTVILILEKDKVKIDDDILKNSNNGYETKVFMGEKIGSAINK</sequence>
<evidence type="ECO:0000256" key="7">
    <source>
        <dbReference type="ARBA" id="ARBA00023209"/>
    </source>
</evidence>
<keyword evidence="13" id="KW-1185">Reference proteome</keyword>
<keyword evidence="9 11" id="KW-1208">Phospholipid metabolism</keyword>
<accession>A0A6I8MAW5</accession>
<feature type="modified residue" description="Pyruvic acid (Ser); by autocatalysis" evidence="11">
    <location>
        <position position="285"/>
    </location>
</feature>
<keyword evidence="2 11" id="KW-0444">Lipid biosynthesis</keyword>
<proteinExistence type="inferred from homology"/>
<dbReference type="NCBIfam" id="NF001941">
    <property type="entry name" value="PRK00723.1"/>
    <property type="match status" value="1"/>
</dbReference>
<dbReference type="Pfam" id="PF02666">
    <property type="entry name" value="PS_Dcarbxylase"/>
    <property type="match status" value="1"/>
</dbReference>
<dbReference type="InterPro" id="IPR003817">
    <property type="entry name" value="PS_Dcarbxylase"/>
</dbReference>
<keyword evidence="3 11" id="KW-0210">Decarboxylase</keyword>
<dbReference type="AlphaFoldDB" id="A0A6I8MAW5"/>
<comment type="similarity">
    <text evidence="11">Belongs to the phosphatidylserine decarboxylase family. PSD-B subfamily. Prokaryotic type II sub-subfamily.</text>
</comment>
<evidence type="ECO:0000256" key="11">
    <source>
        <dbReference type="HAMAP-Rule" id="MF_00663"/>
    </source>
</evidence>
<comment type="function">
    <text evidence="11">Catalyzes the formation of phosphatidylethanolamine (PtdEtn) from phosphatidylserine (PtdSer).</text>
</comment>